<proteinExistence type="predicted"/>
<sequence length="98" mass="10715">MVVFSAVEFGDEIMCRSHVGDDGVLEATDTSFERVSTVEKHDVVSALGNEVVHLSRAEVLSTVEDTGFTDDDFFGRRERDEFGACLDAEAGEIVTRAL</sequence>
<organism evidence="1">
    <name type="scientific">freshwater metagenome</name>
    <dbReference type="NCBI Taxonomy" id="449393"/>
    <lineage>
        <taxon>unclassified sequences</taxon>
        <taxon>metagenomes</taxon>
        <taxon>ecological metagenomes</taxon>
    </lineage>
</organism>
<dbReference type="AlphaFoldDB" id="A0A6J6J0M2"/>
<reference evidence="1" key="1">
    <citation type="submission" date="2020-05" db="EMBL/GenBank/DDBJ databases">
        <authorList>
            <person name="Chiriac C."/>
            <person name="Salcher M."/>
            <person name="Ghai R."/>
            <person name="Kavagutti S V."/>
        </authorList>
    </citation>
    <scope>NUCLEOTIDE SEQUENCE</scope>
</reference>
<protein>
    <submittedName>
        <fullName evidence="1">Unannotated protein</fullName>
    </submittedName>
</protein>
<gene>
    <name evidence="1" type="ORF">UFOPK1961_00677</name>
</gene>
<evidence type="ECO:0000313" key="1">
    <source>
        <dbReference type="EMBL" id="CAB4629739.1"/>
    </source>
</evidence>
<name>A0A6J6J0M2_9ZZZZ</name>
<dbReference type="EMBL" id="CAEZVJ010000066">
    <property type="protein sequence ID" value="CAB4629739.1"/>
    <property type="molecule type" value="Genomic_DNA"/>
</dbReference>
<accession>A0A6J6J0M2</accession>